<gene>
    <name evidence="3" type="primary">LOC105913066</name>
</gene>
<feature type="region of interest" description="Disordered" evidence="1">
    <location>
        <begin position="122"/>
        <end position="193"/>
    </location>
</feature>
<protein>
    <submittedName>
        <fullName evidence="3">Uncharacterized protein LOC105913066</fullName>
    </submittedName>
</protein>
<dbReference type="PANTHER" id="PTHR31025:SF9">
    <property type="entry name" value="SI:DKEY-286J15.1"/>
    <property type="match status" value="1"/>
</dbReference>
<proteinExistence type="predicted"/>
<dbReference type="PANTHER" id="PTHR31025">
    <property type="entry name" value="SI:CH211-196P9.1-RELATED"/>
    <property type="match status" value="1"/>
</dbReference>
<dbReference type="OrthoDB" id="8962263at2759"/>
<name>A0A6P8GLF0_CLUHA</name>
<dbReference type="KEGG" id="char:105913066"/>
<evidence type="ECO:0000256" key="1">
    <source>
        <dbReference type="SAM" id="MobiDB-lite"/>
    </source>
</evidence>
<dbReference type="Proteomes" id="UP000515152">
    <property type="component" value="Chromosome 16"/>
</dbReference>
<reference evidence="3" key="1">
    <citation type="submission" date="2025-08" db="UniProtKB">
        <authorList>
            <consortium name="RefSeq"/>
        </authorList>
    </citation>
    <scope>IDENTIFICATION</scope>
</reference>
<dbReference type="RefSeq" id="XP_031438416.1">
    <property type="nucleotide sequence ID" value="XM_031582556.2"/>
</dbReference>
<feature type="compositionally biased region" description="Low complexity" evidence="1">
    <location>
        <begin position="124"/>
        <end position="137"/>
    </location>
</feature>
<evidence type="ECO:0000313" key="2">
    <source>
        <dbReference type="Proteomes" id="UP000515152"/>
    </source>
</evidence>
<dbReference type="GeneID" id="105913066"/>
<dbReference type="AlphaFoldDB" id="A0A6P8GLF0"/>
<sequence>MAGPSTAQCDATSPGKFLKFSSIEYVIFTDSELEQARRLYFEKQRLGKELEVTLSKELFCRLIRNTMTNMIAIARASEEFRYPSKHEVISMAKRLVEYYPMIKDKSSDNVWENVSRKLMKRLSNVKSPVKSKGPPVKVQRRNEDADDSSDWDSSASTVILERSPASTSTPKRLRDNNDEPSTGSGDLLDSEKSQARHYRTLQDMYKSKKPNKAAVSHLLDLEFQSRRQFIVSDTLKEQDRPGKILDAYPCFRELDHIMDELRRIINPDNPDYIANIKDRWETFYGKVQFYGVMRKVMKPPKTLDGVEHATAVFSALPQLFQSPAMAPKKTRTPSEVFFHILTSCESPDSFLLTRSHPIRLLGQEICLLSIGPTTLCSFPKIKFHEAILYLMGCYYVFHLTYPKCIATLLSVIQTEVLGDGLHERDITPSYKRAIADWKAFID</sequence>
<evidence type="ECO:0000313" key="3">
    <source>
        <dbReference type="RefSeq" id="XP_031438416.1"/>
    </source>
</evidence>
<organism evidence="2 3">
    <name type="scientific">Clupea harengus</name>
    <name type="common">Atlantic herring</name>
    <dbReference type="NCBI Taxonomy" id="7950"/>
    <lineage>
        <taxon>Eukaryota</taxon>
        <taxon>Metazoa</taxon>
        <taxon>Chordata</taxon>
        <taxon>Craniata</taxon>
        <taxon>Vertebrata</taxon>
        <taxon>Euteleostomi</taxon>
        <taxon>Actinopterygii</taxon>
        <taxon>Neopterygii</taxon>
        <taxon>Teleostei</taxon>
        <taxon>Clupei</taxon>
        <taxon>Clupeiformes</taxon>
        <taxon>Clupeoidei</taxon>
        <taxon>Clupeidae</taxon>
        <taxon>Clupea</taxon>
    </lineage>
</organism>
<keyword evidence="2" id="KW-1185">Reference proteome</keyword>
<accession>A0A6P8GLF0</accession>